<gene>
    <name evidence="2" type="ORF">H0H81_002092</name>
</gene>
<reference evidence="2" key="1">
    <citation type="submission" date="2021-02" db="EMBL/GenBank/DDBJ databases">
        <authorList>
            <person name="Nieuwenhuis M."/>
            <person name="Van De Peppel L.J.J."/>
        </authorList>
    </citation>
    <scope>NUCLEOTIDE SEQUENCE</scope>
    <source>
        <strain evidence="2">D49</strain>
    </source>
</reference>
<reference evidence="2" key="2">
    <citation type="submission" date="2021-10" db="EMBL/GenBank/DDBJ databases">
        <title>Phylogenomics reveals ancestral predisposition of the termite-cultivated fungus Termitomyces towards a domesticated lifestyle.</title>
        <authorList>
            <person name="Auxier B."/>
            <person name="Grum-Grzhimaylo A."/>
            <person name="Cardenas M.E."/>
            <person name="Lodge J.D."/>
            <person name="Laessoe T."/>
            <person name="Pedersen O."/>
            <person name="Smith M.E."/>
            <person name="Kuyper T.W."/>
            <person name="Franco-Molano E.A."/>
            <person name="Baroni T.J."/>
            <person name="Aanen D.K."/>
        </authorList>
    </citation>
    <scope>NUCLEOTIDE SEQUENCE</scope>
    <source>
        <strain evidence="2">D49</strain>
    </source>
</reference>
<sequence>MFGKYETHTKAELSNQGIHDGHAEGEQQHGARLTMDEYVDKDASRGPDEPLVNPADTLSGATSAELSHGLGHPIMGRKERHEEVGTTAAEKQKEKHAAFEASREGHHHHHKKDM</sequence>
<dbReference type="AlphaFoldDB" id="A0A9P7FXB3"/>
<feature type="compositionally biased region" description="Basic and acidic residues" evidence="1">
    <location>
        <begin position="76"/>
        <end position="104"/>
    </location>
</feature>
<proteinExistence type="predicted"/>
<comment type="caution">
    <text evidence="2">The sequence shown here is derived from an EMBL/GenBank/DDBJ whole genome shotgun (WGS) entry which is preliminary data.</text>
</comment>
<evidence type="ECO:0000313" key="2">
    <source>
        <dbReference type="EMBL" id="KAG5638058.1"/>
    </source>
</evidence>
<protein>
    <submittedName>
        <fullName evidence="2">Uncharacterized protein</fullName>
    </submittedName>
</protein>
<accession>A0A9P7FXB3</accession>
<name>A0A9P7FXB3_9AGAR</name>
<dbReference type="OrthoDB" id="3260716at2759"/>
<feature type="compositionally biased region" description="Basic and acidic residues" evidence="1">
    <location>
        <begin position="1"/>
        <end position="11"/>
    </location>
</feature>
<keyword evidence="3" id="KW-1185">Reference proteome</keyword>
<dbReference type="EMBL" id="JABCKI010005785">
    <property type="protein sequence ID" value="KAG5638058.1"/>
    <property type="molecule type" value="Genomic_DNA"/>
</dbReference>
<evidence type="ECO:0000313" key="3">
    <source>
        <dbReference type="Proteomes" id="UP000717328"/>
    </source>
</evidence>
<feature type="compositionally biased region" description="Basic and acidic residues" evidence="1">
    <location>
        <begin position="19"/>
        <end position="48"/>
    </location>
</feature>
<dbReference type="Proteomes" id="UP000717328">
    <property type="component" value="Unassembled WGS sequence"/>
</dbReference>
<feature type="compositionally biased region" description="Basic residues" evidence="1">
    <location>
        <begin position="105"/>
        <end position="114"/>
    </location>
</feature>
<feature type="region of interest" description="Disordered" evidence="1">
    <location>
        <begin position="1"/>
        <end position="114"/>
    </location>
</feature>
<evidence type="ECO:0000256" key="1">
    <source>
        <dbReference type="SAM" id="MobiDB-lite"/>
    </source>
</evidence>
<organism evidence="2 3">
    <name type="scientific">Sphagnurus paluster</name>
    <dbReference type="NCBI Taxonomy" id="117069"/>
    <lineage>
        <taxon>Eukaryota</taxon>
        <taxon>Fungi</taxon>
        <taxon>Dikarya</taxon>
        <taxon>Basidiomycota</taxon>
        <taxon>Agaricomycotina</taxon>
        <taxon>Agaricomycetes</taxon>
        <taxon>Agaricomycetidae</taxon>
        <taxon>Agaricales</taxon>
        <taxon>Tricholomatineae</taxon>
        <taxon>Lyophyllaceae</taxon>
        <taxon>Sphagnurus</taxon>
    </lineage>
</organism>